<name>A0ABU1BJ84_9BURK</name>
<gene>
    <name evidence="2" type="ORF">Q8A64_01390</name>
</gene>
<evidence type="ECO:0000313" key="2">
    <source>
        <dbReference type="EMBL" id="MDQ9169055.1"/>
    </source>
</evidence>
<organism evidence="2 3">
    <name type="scientific">Keguizhuia sedimenti</name>
    <dbReference type="NCBI Taxonomy" id="3064264"/>
    <lineage>
        <taxon>Bacteria</taxon>
        <taxon>Pseudomonadati</taxon>
        <taxon>Pseudomonadota</taxon>
        <taxon>Betaproteobacteria</taxon>
        <taxon>Burkholderiales</taxon>
        <taxon>Oxalobacteraceae</taxon>
        <taxon>Keguizhuia</taxon>
    </lineage>
</organism>
<dbReference type="Proteomes" id="UP001225596">
    <property type="component" value="Unassembled WGS sequence"/>
</dbReference>
<feature type="chain" id="PRO_5047297025" evidence="1">
    <location>
        <begin position="21"/>
        <end position="241"/>
    </location>
</feature>
<dbReference type="Pfam" id="PF11306">
    <property type="entry name" value="DUF3108"/>
    <property type="match status" value="1"/>
</dbReference>
<keyword evidence="1" id="KW-0732">Signal</keyword>
<evidence type="ECO:0000313" key="3">
    <source>
        <dbReference type="Proteomes" id="UP001225596"/>
    </source>
</evidence>
<proteinExistence type="predicted"/>
<dbReference type="RefSeq" id="WP_338434877.1">
    <property type="nucleotide sequence ID" value="NZ_JAUYVH010000001.1"/>
</dbReference>
<keyword evidence="3" id="KW-1185">Reference proteome</keyword>
<dbReference type="InterPro" id="IPR021457">
    <property type="entry name" value="DUF3108"/>
</dbReference>
<evidence type="ECO:0000256" key="1">
    <source>
        <dbReference type="SAM" id="SignalP"/>
    </source>
</evidence>
<comment type="caution">
    <text evidence="2">The sequence shown here is derived from an EMBL/GenBank/DDBJ whole genome shotgun (WGS) entry which is preliminary data.</text>
</comment>
<dbReference type="EMBL" id="JAUYVH010000001">
    <property type="protein sequence ID" value="MDQ9169055.1"/>
    <property type="molecule type" value="Genomic_DNA"/>
</dbReference>
<feature type="signal peptide" evidence="1">
    <location>
        <begin position="1"/>
        <end position="20"/>
    </location>
</feature>
<sequence>MLRFLTAIIFSISFTSSVLAAPAKYKTNAPPSADLHYSIHAVQKGIAIKGNGLVQWRNTKGSYLATAEIRAMLLGKILEEKSEGKFDAYGLAPLSFSEKRMRKSPVTVTFNRDVKRIQFSATDQPQPINGGEQDRHSITWQLASVARGMSAKFKSGSQWTFLVAGRKDVQAWTFKVAQQEKTKTPMGEINTMRIVRLAQDPKDQKIEIWLAPSLGWYPVKMRIAESDGDYVEQTLESITKK</sequence>
<accession>A0ABU1BJ84</accession>
<protein>
    <submittedName>
        <fullName evidence="2">DUF3108 domain-containing protein</fullName>
    </submittedName>
</protein>
<reference evidence="2 3" key="1">
    <citation type="submission" date="2023-08" db="EMBL/GenBank/DDBJ databases">
        <title>Oxalobacteraceae gen .nov., isolated from river sludge outside the plant.</title>
        <authorList>
            <person name="Zhao S.Y."/>
        </authorList>
    </citation>
    <scope>NUCLEOTIDE SEQUENCE [LARGE SCALE GENOMIC DNA]</scope>
    <source>
        <strain evidence="2 3">R-40</strain>
    </source>
</reference>